<dbReference type="GO" id="GO:0032259">
    <property type="term" value="P:methylation"/>
    <property type="evidence" value="ECO:0007669"/>
    <property type="project" value="UniProtKB-KW"/>
</dbReference>
<evidence type="ECO:0000313" key="6">
    <source>
        <dbReference type="EMBL" id="NYT27852.1"/>
    </source>
</evidence>
<dbReference type="PROSITE" id="PS00094">
    <property type="entry name" value="C5_MTASE_1"/>
    <property type="match status" value="1"/>
</dbReference>
<dbReference type="InterPro" id="IPR029063">
    <property type="entry name" value="SAM-dependent_MTases_sf"/>
</dbReference>
<dbReference type="Gene3D" id="3.40.50.150">
    <property type="entry name" value="Vaccinia Virus protein VP39"/>
    <property type="match status" value="1"/>
</dbReference>
<dbReference type="EMBL" id="JACCHT010000002">
    <property type="protein sequence ID" value="NYT27852.1"/>
    <property type="molecule type" value="Genomic_DNA"/>
</dbReference>
<organism evidence="6 7">
    <name type="scientific">Candidatus Thiodubiliella endoseptemdiera</name>
    <dbReference type="NCBI Taxonomy" id="2738886"/>
    <lineage>
        <taxon>Bacteria</taxon>
        <taxon>Pseudomonadati</taxon>
        <taxon>Pseudomonadota</taxon>
        <taxon>Gammaproteobacteria</taxon>
        <taxon>Candidatus Pseudothioglobaceae</taxon>
        <taxon>Candidatus Thiodubiliella</taxon>
    </lineage>
</organism>
<evidence type="ECO:0000256" key="3">
    <source>
        <dbReference type="ARBA" id="ARBA00022691"/>
    </source>
</evidence>
<dbReference type="AlphaFoldDB" id="A0A853F2G6"/>
<comment type="catalytic activity">
    <reaction evidence="5">
        <text>a 2'-deoxycytidine in DNA + S-adenosyl-L-methionine = a 5-methyl-2'-deoxycytidine in DNA + S-adenosyl-L-homocysteine + H(+)</text>
        <dbReference type="Rhea" id="RHEA:13681"/>
        <dbReference type="Rhea" id="RHEA-COMP:11369"/>
        <dbReference type="Rhea" id="RHEA-COMP:11370"/>
        <dbReference type="ChEBI" id="CHEBI:15378"/>
        <dbReference type="ChEBI" id="CHEBI:57856"/>
        <dbReference type="ChEBI" id="CHEBI:59789"/>
        <dbReference type="ChEBI" id="CHEBI:85452"/>
        <dbReference type="ChEBI" id="CHEBI:85454"/>
        <dbReference type="EC" id="2.1.1.37"/>
    </reaction>
</comment>
<comment type="caution">
    <text evidence="6">The sequence shown here is derived from an EMBL/GenBank/DDBJ whole genome shotgun (WGS) entry which is preliminary data.</text>
</comment>
<gene>
    <name evidence="6" type="ORF">H0A76_08130</name>
</gene>
<evidence type="ECO:0000256" key="1">
    <source>
        <dbReference type="ARBA" id="ARBA00022603"/>
    </source>
</evidence>
<dbReference type="InterPro" id="IPR018117">
    <property type="entry name" value="C5_DNA_meth_AS"/>
</dbReference>
<name>A0A853F2G6_9GAMM</name>
<dbReference type="InterPro" id="IPR001525">
    <property type="entry name" value="C5_MeTfrase"/>
</dbReference>
<evidence type="ECO:0000256" key="5">
    <source>
        <dbReference type="ARBA" id="ARBA00047422"/>
    </source>
</evidence>
<keyword evidence="3" id="KW-0949">S-adenosyl-L-methionine</keyword>
<dbReference type="GO" id="GO:0003886">
    <property type="term" value="F:DNA (cytosine-5-)-methyltransferase activity"/>
    <property type="evidence" value="ECO:0007669"/>
    <property type="project" value="UniProtKB-EC"/>
</dbReference>
<protein>
    <submittedName>
        <fullName evidence="6">DNA cytosine methyltransferase</fullName>
    </submittedName>
</protein>
<evidence type="ECO:0000313" key="7">
    <source>
        <dbReference type="Proteomes" id="UP000568751"/>
    </source>
</evidence>
<dbReference type="Pfam" id="PF00145">
    <property type="entry name" value="DNA_methylase"/>
    <property type="match status" value="1"/>
</dbReference>
<reference evidence="6 7" key="1">
    <citation type="submission" date="2020-05" db="EMBL/GenBank/DDBJ databases">
        <title>Horizontal transmission and recombination maintain forever young bacterial symbiont genomes.</title>
        <authorList>
            <person name="Russell S.L."/>
            <person name="Pepper-Tunick E."/>
            <person name="Svedberg J."/>
            <person name="Byrne A."/>
            <person name="Ruelas Castillo J."/>
            <person name="Vollmers C."/>
            <person name="Beinart R.A."/>
            <person name="Corbett-Detig R."/>
        </authorList>
    </citation>
    <scope>NUCLEOTIDE SEQUENCE [LARGE SCALE GENOMIC DNA]</scope>
    <source>
        <strain evidence="6">455</strain>
    </source>
</reference>
<dbReference type="GO" id="GO:0009307">
    <property type="term" value="P:DNA restriction-modification system"/>
    <property type="evidence" value="ECO:0007669"/>
    <property type="project" value="UniProtKB-KW"/>
</dbReference>
<keyword evidence="1 6" id="KW-0489">Methyltransferase</keyword>
<keyword evidence="4" id="KW-0680">Restriction system</keyword>
<evidence type="ECO:0000256" key="4">
    <source>
        <dbReference type="ARBA" id="ARBA00022747"/>
    </source>
</evidence>
<keyword evidence="2 6" id="KW-0808">Transferase</keyword>
<proteinExistence type="predicted"/>
<evidence type="ECO:0000256" key="2">
    <source>
        <dbReference type="ARBA" id="ARBA00022679"/>
    </source>
</evidence>
<accession>A0A853F2G6</accession>
<dbReference type="SUPFAM" id="SSF53335">
    <property type="entry name" value="S-adenosyl-L-methionine-dependent methyltransferases"/>
    <property type="match status" value="1"/>
</dbReference>
<sequence>MLVLSLFTGAGLLDKAFREQGFCVVSAGDIIYGQDIRDFHTIAGKFDGVIGGSPCQDFSGLKRNKTNYSQEMLDEYIRVVKEADPSWWLLENVANVPSIKIDHYHQQRLDINQGWYSDTTRLRHIRKF</sequence>
<dbReference type="Proteomes" id="UP000568751">
    <property type="component" value="Unassembled WGS sequence"/>
</dbReference>